<evidence type="ECO:0000313" key="11">
    <source>
        <dbReference type="Proteomes" id="UP001345219"/>
    </source>
</evidence>
<evidence type="ECO:0000256" key="5">
    <source>
        <dbReference type="ARBA" id="ARBA00022777"/>
    </source>
</evidence>
<dbReference type="InterPro" id="IPR011009">
    <property type="entry name" value="Kinase-like_dom_sf"/>
</dbReference>
<evidence type="ECO:0000313" key="10">
    <source>
        <dbReference type="EMBL" id="KAK4749797.1"/>
    </source>
</evidence>
<dbReference type="PANTHER" id="PTHR24056">
    <property type="entry name" value="CELL DIVISION PROTEIN KINASE"/>
    <property type="match status" value="1"/>
</dbReference>
<evidence type="ECO:0000259" key="9">
    <source>
        <dbReference type="PROSITE" id="PS50011"/>
    </source>
</evidence>
<feature type="compositionally biased region" description="Basic and acidic residues" evidence="8">
    <location>
        <begin position="449"/>
        <end position="483"/>
    </location>
</feature>
<dbReference type="PROSITE" id="PS00107">
    <property type="entry name" value="PROTEIN_KINASE_ATP"/>
    <property type="match status" value="1"/>
</dbReference>
<dbReference type="GO" id="GO:0005524">
    <property type="term" value="F:ATP binding"/>
    <property type="evidence" value="ECO:0007669"/>
    <property type="project" value="UniProtKB-UniRule"/>
</dbReference>
<sequence>MGCLHSKSSAVDDSRESPEGRMSSIPSKRPSGVKDPNPRLGSSRRDMGFGSKVKSRDVSLILTDKEGDNGSGLVYGDDSEIERKINQIEKQRKERAESLAADKRQVLAIGQVPKAAEGEQVAAGWPSWLSAVAGEAINGWLPRRADTFEKLDKIGQGTYSSVYRARDVISNKMVAIKRVRFDNMDPESVRFMCREIMILRKLDHQNIIKLEGLITSRMSRSLYLVFEYMEHDLTGLSARSRVKFTESQIKCYMQQLLSGLDHCHSRGVLHRDIKGSNLLIDNNGILKIADFGLASFFNPGQSAPLTSRVVTLWYRPPELLLGASHYGVEVDLWSAGCILGELYTRNPILPGKTEVEQLHKIFRLCGSPSDVYWKKLHLPHEPVFRPPRQYQRCIKETFKELPPAAVGLMEKLLSVDPSQRGTASLALSNEFFRTSPVACDPSSLPKYPPSKEIDAKLREEEAKRKGTSGEKNAEMKLPRDFRSKAAYNSNPDQMPTRQSHSMSNGQGSNFFSTQREKTISGFMVGPIREPRGLREPRKDSGEQPDRGLYSGPQTPRYGICKVPKELDAMEGKTSANKSVMVSLENGRDKMYLSGPLLVPSNNVERILKEHDRRFQAFARQIRLNKSTINTDQKALPCR</sequence>
<feature type="compositionally biased region" description="Basic and acidic residues" evidence="8">
    <location>
        <begin position="10"/>
        <end position="19"/>
    </location>
</feature>
<dbReference type="Proteomes" id="UP001345219">
    <property type="component" value="Chromosome 21"/>
</dbReference>
<proteinExistence type="inferred from homology"/>
<keyword evidence="4 7" id="KW-0547">Nucleotide-binding</keyword>
<dbReference type="Pfam" id="PF00069">
    <property type="entry name" value="Pkinase"/>
    <property type="match status" value="1"/>
</dbReference>
<reference evidence="10 11" key="1">
    <citation type="journal article" date="2023" name="Hortic Res">
        <title>Pangenome of water caltrop reveals structural variations and asymmetric subgenome divergence after allopolyploidization.</title>
        <authorList>
            <person name="Zhang X."/>
            <person name="Chen Y."/>
            <person name="Wang L."/>
            <person name="Yuan Y."/>
            <person name="Fang M."/>
            <person name="Shi L."/>
            <person name="Lu R."/>
            <person name="Comes H.P."/>
            <person name="Ma Y."/>
            <person name="Chen Y."/>
            <person name="Huang G."/>
            <person name="Zhou Y."/>
            <person name="Zheng Z."/>
            <person name="Qiu Y."/>
        </authorList>
    </citation>
    <scope>NUCLEOTIDE SEQUENCE [LARGE SCALE GENOMIC DNA]</scope>
    <source>
        <tissue evidence="10">Roots</tissue>
    </source>
</reference>
<evidence type="ECO:0000256" key="3">
    <source>
        <dbReference type="ARBA" id="ARBA00022679"/>
    </source>
</evidence>
<keyword evidence="2" id="KW-0723">Serine/threonine-protein kinase</keyword>
<dbReference type="EMBL" id="JAXIOK010000018">
    <property type="protein sequence ID" value="KAK4749797.1"/>
    <property type="molecule type" value="Genomic_DNA"/>
</dbReference>
<keyword evidence="5" id="KW-0418">Kinase</keyword>
<dbReference type="InterPro" id="IPR017441">
    <property type="entry name" value="Protein_kinase_ATP_BS"/>
</dbReference>
<dbReference type="GO" id="GO:0008353">
    <property type="term" value="F:RNA polymerase II CTD heptapeptide repeat kinase activity"/>
    <property type="evidence" value="ECO:0007669"/>
    <property type="project" value="TreeGrafter"/>
</dbReference>
<evidence type="ECO:0000256" key="6">
    <source>
        <dbReference type="ARBA" id="ARBA00022840"/>
    </source>
</evidence>
<dbReference type="GO" id="GO:0032968">
    <property type="term" value="P:positive regulation of transcription elongation by RNA polymerase II"/>
    <property type="evidence" value="ECO:0007669"/>
    <property type="project" value="TreeGrafter"/>
</dbReference>
<accession>A0AAN7JLV3</accession>
<dbReference type="Gene3D" id="3.30.200.20">
    <property type="entry name" value="Phosphorylase Kinase, domain 1"/>
    <property type="match status" value="1"/>
</dbReference>
<dbReference type="GO" id="GO:0005634">
    <property type="term" value="C:nucleus"/>
    <property type="evidence" value="ECO:0007669"/>
    <property type="project" value="TreeGrafter"/>
</dbReference>
<feature type="region of interest" description="Disordered" evidence="8">
    <location>
        <begin position="1"/>
        <end position="52"/>
    </location>
</feature>
<comment type="similarity">
    <text evidence="1">Belongs to the protein kinase superfamily. CMGC Ser/Thr protein kinase family. CDC2/CDKX subfamily.</text>
</comment>
<dbReference type="FunFam" id="3.30.200.20:FF:000021">
    <property type="entry name" value="probable serine/threonine-protein kinase At1g54610"/>
    <property type="match status" value="1"/>
</dbReference>
<dbReference type="PROSITE" id="PS00108">
    <property type="entry name" value="PROTEIN_KINASE_ST"/>
    <property type="match status" value="1"/>
</dbReference>
<evidence type="ECO:0000256" key="7">
    <source>
        <dbReference type="PROSITE-ProRule" id="PRU10141"/>
    </source>
</evidence>
<keyword evidence="11" id="KW-1185">Reference proteome</keyword>
<dbReference type="CDD" id="cd07840">
    <property type="entry name" value="STKc_CDK9_like"/>
    <property type="match status" value="1"/>
</dbReference>
<dbReference type="AlphaFoldDB" id="A0AAN7JLV3"/>
<evidence type="ECO:0000256" key="4">
    <source>
        <dbReference type="ARBA" id="ARBA00022741"/>
    </source>
</evidence>
<dbReference type="FunFam" id="1.10.510.10:FF:000043">
    <property type="entry name" value="probable serine/threonine-protein kinase At1g54610"/>
    <property type="match status" value="1"/>
</dbReference>
<feature type="domain" description="Protein kinase" evidence="9">
    <location>
        <begin position="148"/>
        <end position="432"/>
    </location>
</feature>
<protein>
    <recommendedName>
        <fullName evidence="9">Protein kinase domain-containing protein</fullName>
    </recommendedName>
</protein>
<feature type="region of interest" description="Disordered" evidence="8">
    <location>
        <begin position="442"/>
        <end position="510"/>
    </location>
</feature>
<evidence type="ECO:0000256" key="2">
    <source>
        <dbReference type="ARBA" id="ARBA00022527"/>
    </source>
</evidence>
<comment type="caution">
    <text evidence="10">The sequence shown here is derived from an EMBL/GenBank/DDBJ whole genome shotgun (WGS) entry which is preliminary data.</text>
</comment>
<evidence type="ECO:0000256" key="8">
    <source>
        <dbReference type="SAM" id="MobiDB-lite"/>
    </source>
</evidence>
<dbReference type="SUPFAM" id="SSF56112">
    <property type="entry name" value="Protein kinase-like (PK-like)"/>
    <property type="match status" value="1"/>
</dbReference>
<dbReference type="Gene3D" id="1.10.510.10">
    <property type="entry name" value="Transferase(Phosphotransferase) domain 1"/>
    <property type="match status" value="1"/>
</dbReference>
<dbReference type="InterPro" id="IPR000719">
    <property type="entry name" value="Prot_kinase_dom"/>
</dbReference>
<name>A0AAN7JLV3_9MYRT</name>
<dbReference type="PROSITE" id="PS50011">
    <property type="entry name" value="PROTEIN_KINASE_DOM"/>
    <property type="match status" value="1"/>
</dbReference>
<dbReference type="InterPro" id="IPR008271">
    <property type="entry name" value="Ser/Thr_kinase_AS"/>
</dbReference>
<feature type="compositionally biased region" description="Basic and acidic residues" evidence="8">
    <location>
        <begin position="528"/>
        <end position="545"/>
    </location>
</feature>
<keyword evidence="3" id="KW-0808">Transferase</keyword>
<gene>
    <name evidence="10" type="ORF">SAY87_027246</name>
</gene>
<dbReference type="GO" id="GO:0000307">
    <property type="term" value="C:cyclin-dependent protein kinase holoenzyme complex"/>
    <property type="evidence" value="ECO:0007669"/>
    <property type="project" value="TreeGrafter"/>
</dbReference>
<dbReference type="InterPro" id="IPR050108">
    <property type="entry name" value="CDK"/>
</dbReference>
<feature type="compositionally biased region" description="Polar residues" evidence="8">
    <location>
        <begin position="486"/>
        <end position="510"/>
    </location>
</feature>
<organism evidence="10 11">
    <name type="scientific">Trapa incisa</name>
    <dbReference type="NCBI Taxonomy" id="236973"/>
    <lineage>
        <taxon>Eukaryota</taxon>
        <taxon>Viridiplantae</taxon>
        <taxon>Streptophyta</taxon>
        <taxon>Embryophyta</taxon>
        <taxon>Tracheophyta</taxon>
        <taxon>Spermatophyta</taxon>
        <taxon>Magnoliopsida</taxon>
        <taxon>eudicotyledons</taxon>
        <taxon>Gunneridae</taxon>
        <taxon>Pentapetalae</taxon>
        <taxon>rosids</taxon>
        <taxon>malvids</taxon>
        <taxon>Myrtales</taxon>
        <taxon>Lythraceae</taxon>
        <taxon>Trapa</taxon>
    </lineage>
</organism>
<dbReference type="SMART" id="SM00220">
    <property type="entry name" value="S_TKc"/>
    <property type="match status" value="1"/>
</dbReference>
<feature type="region of interest" description="Disordered" evidence="8">
    <location>
        <begin position="526"/>
        <end position="557"/>
    </location>
</feature>
<feature type="binding site" evidence="7">
    <location>
        <position position="177"/>
    </location>
    <ligand>
        <name>ATP</name>
        <dbReference type="ChEBI" id="CHEBI:30616"/>
    </ligand>
</feature>
<evidence type="ECO:0000256" key="1">
    <source>
        <dbReference type="ARBA" id="ARBA00006485"/>
    </source>
</evidence>
<dbReference type="PANTHER" id="PTHR24056:SF380">
    <property type="entry name" value="PROTEIN KINASE DOMAIN-CONTAINING PROTEIN"/>
    <property type="match status" value="1"/>
</dbReference>
<keyword evidence="6 7" id="KW-0067">ATP-binding</keyword>